<feature type="region of interest" description="Disordered" evidence="7">
    <location>
        <begin position="194"/>
        <end position="531"/>
    </location>
</feature>
<feature type="region of interest" description="Disordered" evidence="7">
    <location>
        <begin position="870"/>
        <end position="1063"/>
    </location>
</feature>
<feature type="region of interest" description="Disordered" evidence="7">
    <location>
        <begin position="1587"/>
        <end position="1663"/>
    </location>
</feature>
<dbReference type="PANTHER" id="PTHR21603">
    <property type="entry name" value="ANTIGEN KI-67-LIKE PROTEIN"/>
    <property type="match status" value="1"/>
</dbReference>
<proteinExistence type="predicted"/>
<evidence type="ECO:0000256" key="5">
    <source>
        <dbReference type="ARBA" id="ARBA00023242"/>
    </source>
</evidence>
<feature type="compositionally biased region" description="Basic and acidic residues" evidence="7">
    <location>
        <begin position="1247"/>
        <end position="1257"/>
    </location>
</feature>
<feature type="compositionally biased region" description="Low complexity" evidence="7">
    <location>
        <begin position="739"/>
        <end position="752"/>
    </location>
</feature>
<dbReference type="InterPro" id="IPR029334">
    <property type="entry name" value="PP1-bd"/>
</dbReference>
<feature type="compositionally biased region" description="Basic and acidic residues" evidence="7">
    <location>
        <begin position="1342"/>
        <end position="1351"/>
    </location>
</feature>
<dbReference type="CDD" id="cd22673">
    <property type="entry name" value="FHA_Ki67"/>
    <property type="match status" value="1"/>
</dbReference>
<dbReference type="GO" id="GO:0005694">
    <property type="term" value="C:chromosome"/>
    <property type="evidence" value="ECO:0007669"/>
    <property type="project" value="TreeGrafter"/>
</dbReference>
<dbReference type="InterPro" id="IPR008984">
    <property type="entry name" value="SMAD_FHA_dom_sf"/>
</dbReference>
<dbReference type="Pfam" id="PF15276">
    <property type="entry name" value="PP1_bind"/>
    <property type="match status" value="1"/>
</dbReference>
<dbReference type="Pfam" id="PF00498">
    <property type="entry name" value="FHA"/>
    <property type="match status" value="1"/>
</dbReference>
<organism evidence="9 10">
    <name type="scientific">Cottoperca gobio</name>
    <name type="common">Frogmouth</name>
    <name type="synonym">Aphritis gobio</name>
    <dbReference type="NCBI Taxonomy" id="56716"/>
    <lineage>
        <taxon>Eukaryota</taxon>
        <taxon>Metazoa</taxon>
        <taxon>Chordata</taxon>
        <taxon>Craniata</taxon>
        <taxon>Vertebrata</taxon>
        <taxon>Euteleostomi</taxon>
        <taxon>Actinopterygii</taxon>
        <taxon>Neopterygii</taxon>
        <taxon>Teleostei</taxon>
        <taxon>Neoteleostei</taxon>
        <taxon>Acanthomorphata</taxon>
        <taxon>Eupercaria</taxon>
        <taxon>Perciformes</taxon>
        <taxon>Notothenioidei</taxon>
        <taxon>Bovichtidae</taxon>
        <taxon>Cottoperca</taxon>
    </lineage>
</organism>
<dbReference type="SMART" id="SM00240">
    <property type="entry name" value="FHA"/>
    <property type="match status" value="1"/>
</dbReference>
<evidence type="ECO:0000313" key="10">
    <source>
        <dbReference type="RefSeq" id="XP_029312500.1"/>
    </source>
</evidence>
<evidence type="ECO:0000256" key="4">
    <source>
        <dbReference type="ARBA" id="ARBA00022843"/>
    </source>
</evidence>
<feature type="compositionally biased region" description="Basic and acidic residues" evidence="7">
    <location>
        <begin position="870"/>
        <end position="893"/>
    </location>
</feature>
<protein>
    <submittedName>
        <fullName evidence="10">Proliferation marker protein Ki-67 isoform X3</fullName>
    </submittedName>
</protein>
<keyword evidence="6" id="KW-0131">Cell cycle</keyword>
<dbReference type="PROSITE" id="PS50006">
    <property type="entry name" value="FHA_DOMAIN"/>
    <property type="match status" value="1"/>
</dbReference>
<dbReference type="Gene3D" id="2.60.200.20">
    <property type="match status" value="1"/>
</dbReference>
<evidence type="ECO:0000259" key="8">
    <source>
        <dbReference type="PROSITE" id="PS50006"/>
    </source>
</evidence>
<feature type="compositionally biased region" description="Acidic residues" evidence="7">
    <location>
        <begin position="1311"/>
        <end position="1322"/>
    </location>
</feature>
<feature type="compositionally biased region" description="Polar residues" evidence="7">
    <location>
        <begin position="200"/>
        <end position="213"/>
    </location>
</feature>
<feature type="compositionally biased region" description="Low complexity" evidence="7">
    <location>
        <begin position="1042"/>
        <end position="1054"/>
    </location>
</feature>
<evidence type="ECO:0000256" key="6">
    <source>
        <dbReference type="ARBA" id="ARBA00023306"/>
    </source>
</evidence>
<feature type="region of interest" description="Disordered" evidence="7">
    <location>
        <begin position="98"/>
        <end position="132"/>
    </location>
</feature>
<feature type="compositionally biased region" description="Basic and acidic residues" evidence="7">
    <location>
        <begin position="1269"/>
        <end position="1279"/>
    </location>
</feature>
<dbReference type="Proteomes" id="UP000504630">
    <property type="component" value="Chromosome 19"/>
</dbReference>
<gene>
    <name evidence="10" type="primary">mki67</name>
</gene>
<dbReference type="GO" id="GO:0051983">
    <property type="term" value="P:regulation of chromosome segregation"/>
    <property type="evidence" value="ECO:0007669"/>
    <property type="project" value="TreeGrafter"/>
</dbReference>
<reference evidence="10" key="1">
    <citation type="submission" date="2025-08" db="UniProtKB">
        <authorList>
            <consortium name="RefSeq"/>
        </authorList>
    </citation>
    <scope>IDENTIFICATION</scope>
</reference>
<sequence length="1663" mass="180649">MPLHGKIVVIKRTGGDGTEFPLTATCLFGRKPDCDIRIQLPQVSKEHCRIDFNENKEIVLTNLSSVNPTRVNGEALQQAERLKHGDVITIIDRSFRFEYPPAPTPKKRSSRGGKTETLKDQQVGDTVPTDAGEKRISEVCTDPHLKDGTNHENIQRSLDKTVVVESKQDDVPLPSKAAASPFNDLYQMIKKSLDVKTPRKSSASVLQTPTSRFCSPKPESVRKPVFCTEDKSSLKKEDVKVSPVAEDVKGDGPPASVPTQSRSFQTPSAEMATPAVEEAENAAKSDATSPQKRTRTPPKRFSAGEVSAQKPKSPVRRSKEPAATSPKTGLRKASPRNSGEVEKVKETSRKRKSGDVVSNSPAPQMKKKRVSFGGTLCPELFDKRLPPNSPLRKGAAPRRSLCVPSDKLSLLRRASANGLLEEEFDGESPAKTRKSSAKNTSPKTPTPAKRSPKSRTPSPKAASPARGRAPTVGGTPGDLPPSVQGRFSVSRINTPSPNAEGADQVPLLPFAPKTTPRRKSTSQETPSVTKGVTKVMRKRSGFSRASMKVKHSWADIVRFGPTKPQLVAPVKKAVVKKTTKKTVSKPQTPVRQLVGHVSTGHADSPVTIVVGRAHKRLVQPTGAAPTLVPNIALLKKNMNMDEDLTGISQMLKSPAVERKRCVIDESCVAKTPVRGPSSCVVEPSVLNTPEEPGEMMVSPMTVKDRRYNSEAVQRLLDDDQSFVSDAPAAEIPSDDCSEQQSTDSKTTPTTPKQEPEQHESLTDVKVVCKTPRQEAEPLETPKAVEAGVEEDDVKVTVEAPELVQESEDRCDVKLMEEPLTEPAGHLETNEVEVQTPVDCDEDVAKELVFAPEEPRQDEPSDVMDVPQVELEKETNSNEVDAHMEEVRREHDYEESSDAVETVSQASVAETVSVEEPEVETVEEKDSEVETVEEKVSEVETVEEKVSEVDTVEEKDSEVEAVEEKVSEVDTVEEKDSEVDTVEEKDSEVEAVEEKVSEVEAVEEKVSEVETVEEKVSEEQPKHSEDTVVPAPVRARRVKKAEAAAPPAVRPTTTRGRNSKSQESLDVDLVIEKSAVLPAKVALKPKRGRNAKKASEDLQEVSTEIRSDQLEVVPSGSDESKSSDAMETVPQETVTESFPEVEAAEAAIVQKKAVRGKRAKLVESNTADVEVVEHSEDPVVPAPVRGRRGTKTEATAPPAVRLSTRGRNAKSQGNASDDKPELVAEKDVAATLMTEVSSDAAGDQTSSTKEKASAEEAVVKPVRGRKIKQKPVEPEVKEVVSDEPLATDAQPQKSVPAVGKPKRGRKTKADAVEEDEVVEDAVVAEETKQPSQPPVKAKRGRNAKQEEEKPESLETTDSQVPAKKIRRTRKVEQDLVEPREEEEVTEAPLVAEPVKVEEEATVAAKPRRGGRKAKQEPEIETPVESTEVQEVVGSTDKLKRGRKGKRVTEEVEVTAVVAEEEKNDAEGDAPVIKPSRARGARASASQATPAKRARRGAVLPLEETSEEATGLVSEPAATSVEPAKKGRRAAAKPKAADATVTSDQANPSEDSSSAVEKDTKTSKRSIKWKSDLEVVEIPKATPVKAIRGRKTKVDTESKTVSKDVDKTEEKDLSEKVAEAQPVKRARRGAKVADVTADEAESTSKVESAEVVPQLKTRRGRSAKK</sequence>
<feature type="compositionally biased region" description="Acidic residues" evidence="7">
    <location>
        <begin position="912"/>
        <end position="930"/>
    </location>
</feature>
<feature type="compositionally biased region" description="Basic and acidic residues" evidence="7">
    <location>
        <begin position="1590"/>
        <end position="1616"/>
    </location>
</feature>
<feature type="compositionally biased region" description="Polar residues" evidence="7">
    <location>
        <begin position="1538"/>
        <end position="1553"/>
    </location>
</feature>
<dbReference type="GeneID" id="115024795"/>
<keyword evidence="3" id="KW-0597">Phosphoprotein</keyword>
<dbReference type="PANTHER" id="PTHR21603:SF17">
    <property type="entry name" value="PROLIFERATION MARKER PROTEIN KI-67"/>
    <property type="match status" value="1"/>
</dbReference>
<evidence type="ECO:0000313" key="9">
    <source>
        <dbReference type="Proteomes" id="UP000504630"/>
    </source>
</evidence>
<dbReference type="GO" id="GO:0007088">
    <property type="term" value="P:regulation of mitotic nuclear division"/>
    <property type="evidence" value="ECO:0007669"/>
    <property type="project" value="TreeGrafter"/>
</dbReference>
<dbReference type="InterPro" id="IPR000253">
    <property type="entry name" value="FHA_dom"/>
</dbReference>
<keyword evidence="4" id="KW-0832">Ubl conjugation</keyword>
<dbReference type="GO" id="GO:0005634">
    <property type="term" value="C:nucleus"/>
    <property type="evidence" value="ECO:0007669"/>
    <property type="project" value="UniProtKB-SubCell"/>
</dbReference>
<feature type="region of interest" description="Disordered" evidence="7">
    <location>
        <begin position="1153"/>
        <end position="1569"/>
    </location>
</feature>
<feature type="region of interest" description="Disordered" evidence="7">
    <location>
        <begin position="1085"/>
        <end position="1137"/>
    </location>
</feature>
<feature type="compositionally biased region" description="Acidic residues" evidence="7">
    <location>
        <begin position="974"/>
        <end position="990"/>
    </location>
</feature>
<feature type="compositionally biased region" description="Polar residues" evidence="7">
    <location>
        <begin position="485"/>
        <end position="497"/>
    </location>
</feature>
<feature type="compositionally biased region" description="Polar residues" evidence="7">
    <location>
        <begin position="257"/>
        <end position="268"/>
    </location>
</feature>
<keyword evidence="5" id="KW-0539">Nucleus</keyword>
<dbReference type="RefSeq" id="XP_029312500.1">
    <property type="nucleotide sequence ID" value="XM_029456640.1"/>
</dbReference>
<keyword evidence="9" id="KW-1185">Reference proteome</keyword>
<evidence type="ECO:0000256" key="1">
    <source>
        <dbReference type="ARBA" id="ARBA00004123"/>
    </source>
</evidence>
<feature type="compositionally biased region" description="Basic and acidic residues" evidence="7">
    <location>
        <begin position="931"/>
        <end position="953"/>
    </location>
</feature>
<evidence type="ECO:0000256" key="7">
    <source>
        <dbReference type="SAM" id="MobiDB-lite"/>
    </source>
</evidence>
<comment type="subcellular location">
    <subcellularLocation>
        <location evidence="1">Nucleus</location>
    </subcellularLocation>
</comment>
<feature type="region of interest" description="Disordered" evidence="7">
    <location>
        <begin position="727"/>
        <end position="762"/>
    </location>
</feature>
<keyword evidence="2" id="KW-1017">Isopeptide bond</keyword>
<feature type="domain" description="FHA" evidence="8">
    <location>
        <begin position="26"/>
        <end position="76"/>
    </location>
</feature>
<name>A0A6J2RT53_COTGO</name>
<feature type="compositionally biased region" description="Basic and acidic residues" evidence="7">
    <location>
        <begin position="961"/>
        <end position="973"/>
    </location>
</feature>
<evidence type="ECO:0000256" key="2">
    <source>
        <dbReference type="ARBA" id="ARBA00022499"/>
    </source>
</evidence>
<dbReference type="SUPFAM" id="SSF49879">
    <property type="entry name" value="SMAD/FHA domain"/>
    <property type="match status" value="1"/>
</dbReference>
<feature type="compositionally biased region" description="Basic residues" evidence="7">
    <location>
        <begin position="1654"/>
        <end position="1663"/>
    </location>
</feature>
<feature type="compositionally biased region" description="Basic and acidic residues" evidence="7">
    <location>
        <begin position="228"/>
        <end position="250"/>
    </location>
</feature>
<feature type="compositionally biased region" description="Basic and acidic residues" evidence="7">
    <location>
        <begin position="1215"/>
        <end position="1227"/>
    </location>
</feature>
<feature type="compositionally biased region" description="Basic and acidic residues" evidence="7">
    <location>
        <begin position="753"/>
        <end position="762"/>
    </location>
</feature>
<feature type="compositionally biased region" description="Polar residues" evidence="7">
    <location>
        <begin position="1204"/>
        <end position="1214"/>
    </location>
</feature>
<evidence type="ECO:0000256" key="3">
    <source>
        <dbReference type="ARBA" id="ARBA00022553"/>
    </source>
</evidence>
<feature type="compositionally biased region" description="Basic and acidic residues" evidence="7">
    <location>
        <begin position="991"/>
        <end position="1025"/>
    </location>
</feature>
<accession>A0A6J2RT53</accession>
<dbReference type="CTD" id="4288"/>